<dbReference type="GO" id="GO:0047617">
    <property type="term" value="F:fatty acyl-CoA hydrolase activity"/>
    <property type="evidence" value="ECO:0007669"/>
    <property type="project" value="InterPro"/>
</dbReference>
<dbReference type="Proteomes" id="UP000773614">
    <property type="component" value="Unassembled WGS sequence"/>
</dbReference>
<feature type="domain" description="Thioesterase" evidence="3">
    <location>
        <begin position="55"/>
        <end position="129"/>
    </location>
</feature>
<dbReference type="Pfam" id="PF03061">
    <property type="entry name" value="4HBT"/>
    <property type="match status" value="1"/>
</dbReference>
<organism evidence="4 5">
    <name type="scientific">Propylenella binzhouense</name>
    <dbReference type="NCBI Taxonomy" id="2555902"/>
    <lineage>
        <taxon>Bacteria</taxon>
        <taxon>Pseudomonadati</taxon>
        <taxon>Pseudomonadota</taxon>
        <taxon>Alphaproteobacteria</taxon>
        <taxon>Hyphomicrobiales</taxon>
        <taxon>Propylenellaceae</taxon>
        <taxon>Propylenella</taxon>
    </lineage>
</organism>
<accession>A0A964WV80</accession>
<keyword evidence="2" id="KW-0378">Hydrolase</keyword>
<name>A0A964WV80_9HYPH</name>
<comment type="similarity">
    <text evidence="1">Belongs to the thioesterase PaaI family.</text>
</comment>
<proteinExistence type="inferred from homology"/>
<keyword evidence="5" id="KW-1185">Reference proteome</keyword>
<dbReference type="OrthoDB" id="9813282at2"/>
<evidence type="ECO:0000313" key="5">
    <source>
        <dbReference type="Proteomes" id="UP000773614"/>
    </source>
</evidence>
<reference evidence="4" key="1">
    <citation type="submission" date="2019-03" db="EMBL/GenBank/DDBJ databases">
        <title>Afifella sp. nov., isolated from activated sludge.</title>
        <authorList>
            <person name="Li Q."/>
            <person name="Liu Y."/>
        </authorList>
    </citation>
    <scope>NUCLEOTIDE SEQUENCE</scope>
    <source>
        <strain evidence="4">L72</strain>
    </source>
</reference>
<evidence type="ECO:0000313" key="4">
    <source>
        <dbReference type="EMBL" id="MYZ49942.1"/>
    </source>
</evidence>
<dbReference type="Gene3D" id="3.10.129.10">
    <property type="entry name" value="Hotdog Thioesterase"/>
    <property type="match status" value="1"/>
</dbReference>
<gene>
    <name evidence="4" type="ORF">E4O86_19735</name>
</gene>
<evidence type="ECO:0000256" key="1">
    <source>
        <dbReference type="ARBA" id="ARBA00008324"/>
    </source>
</evidence>
<dbReference type="InterPro" id="IPR029069">
    <property type="entry name" value="HotDog_dom_sf"/>
</dbReference>
<evidence type="ECO:0000259" key="3">
    <source>
        <dbReference type="Pfam" id="PF03061"/>
    </source>
</evidence>
<comment type="caution">
    <text evidence="4">The sequence shown here is derived from an EMBL/GenBank/DDBJ whole genome shotgun (WGS) entry which is preliminary data.</text>
</comment>
<protein>
    <submittedName>
        <fullName evidence="4">PaaI family thioesterase</fullName>
    </submittedName>
</protein>
<sequence length="141" mass="15878">MDEEAARAAFERALASYEQKFETFFLARLFGLEISYTEESCVVEIEVADFMFNPQGSLHGGVIAFALDVSMGHFIKHRTGGAGITLEMKTQYMRPARPGRVRCEGRFLRQGRTVSQMESRMTDAEGRLLAMATATWQMPQV</sequence>
<dbReference type="AlphaFoldDB" id="A0A964WV80"/>
<dbReference type="RefSeq" id="WP_161142280.1">
    <property type="nucleotide sequence ID" value="NZ_SPKJ01000107.1"/>
</dbReference>
<dbReference type="PANTHER" id="PTHR21660:SF1">
    <property type="entry name" value="ACYL-COENZYME A THIOESTERASE 13"/>
    <property type="match status" value="1"/>
</dbReference>
<dbReference type="EMBL" id="SPKJ01000107">
    <property type="protein sequence ID" value="MYZ49942.1"/>
    <property type="molecule type" value="Genomic_DNA"/>
</dbReference>
<dbReference type="PANTHER" id="PTHR21660">
    <property type="entry name" value="THIOESTERASE SUPERFAMILY MEMBER-RELATED"/>
    <property type="match status" value="1"/>
</dbReference>
<dbReference type="SUPFAM" id="SSF54637">
    <property type="entry name" value="Thioesterase/thiol ester dehydrase-isomerase"/>
    <property type="match status" value="1"/>
</dbReference>
<dbReference type="InterPro" id="IPR003736">
    <property type="entry name" value="PAAI_dom"/>
</dbReference>
<dbReference type="CDD" id="cd03443">
    <property type="entry name" value="PaaI_thioesterase"/>
    <property type="match status" value="1"/>
</dbReference>
<dbReference type="InterPro" id="IPR039298">
    <property type="entry name" value="ACOT13"/>
</dbReference>
<dbReference type="NCBIfam" id="TIGR00369">
    <property type="entry name" value="unchar_dom_1"/>
    <property type="match status" value="1"/>
</dbReference>
<dbReference type="InterPro" id="IPR006683">
    <property type="entry name" value="Thioestr_dom"/>
</dbReference>
<evidence type="ECO:0000256" key="2">
    <source>
        <dbReference type="ARBA" id="ARBA00022801"/>
    </source>
</evidence>